<keyword evidence="1" id="KW-0472">Membrane</keyword>
<gene>
    <name evidence="2" type="ORF">LNP07_03125</name>
</gene>
<dbReference type="RefSeq" id="WP_220728436.1">
    <property type="nucleotide sequence ID" value="NZ_BPLM01000010.1"/>
</dbReference>
<feature type="transmembrane region" description="Helical" evidence="1">
    <location>
        <begin position="37"/>
        <end position="59"/>
    </location>
</feature>
<organism evidence="2 3">
    <name type="scientific">Apilactobacillus xinyiensis</name>
    <dbReference type="NCBI Taxonomy" id="2841032"/>
    <lineage>
        <taxon>Bacteria</taxon>
        <taxon>Bacillati</taxon>
        <taxon>Bacillota</taxon>
        <taxon>Bacilli</taxon>
        <taxon>Lactobacillales</taxon>
        <taxon>Lactobacillaceae</taxon>
        <taxon>Apilactobacillus</taxon>
    </lineage>
</organism>
<dbReference type="Proteomes" id="UP001522905">
    <property type="component" value="Unassembled WGS sequence"/>
</dbReference>
<sequence length="64" mass="7150">MMSLVHYVGNFVSTIGILILLFTLRKDFGELSLIKKISIYILSVGILIPFAIEVIFGFINGVFN</sequence>
<evidence type="ECO:0000313" key="3">
    <source>
        <dbReference type="Proteomes" id="UP001522905"/>
    </source>
</evidence>
<comment type="caution">
    <text evidence="2">The sequence shown here is derived from an EMBL/GenBank/DDBJ whole genome shotgun (WGS) entry which is preliminary data.</text>
</comment>
<dbReference type="EMBL" id="JAJIAO010000002">
    <property type="protein sequence ID" value="MCK8624501.1"/>
    <property type="molecule type" value="Genomic_DNA"/>
</dbReference>
<evidence type="ECO:0000313" key="2">
    <source>
        <dbReference type="EMBL" id="MCK8624501.1"/>
    </source>
</evidence>
<proteinExistence type="predicted"/>
<reference evidence="2 3" key="1">
    <citation type="submission" date="2021-11" db="EMBL/GenBank/DDBJ databases">
        <title>Comparative genomics of bee honey and flower isolates.</title>
        <authorList>
            <person name="Bechtner J.D."/>
            <person name="Gallus M.K."/>
            <person name="Ehrmann M."/>
        </authorList>
    </citation>
    <scope>NUCLEOTIDE SEQUENCE [LARGE SCALE GENOMIC DNA]</scope>
    <source>
        <strain evidence="2 3">M161</strain>
    </source>
</reference>
<keyword evidence="1" id="KW-1133">Transmembrane helix</keyword>
<evidence type="ECO:0000256" key="1">
    <source>
        <dbReference type="SAM" id="Phobius"/>
    </source>
</evidence>
<accession>A0ABT0I0Z0</accession>
<keyword evidence="3" id="KW-1185">Reference proteome</keyword>
<feature type="transmembrane region" description="Helical" evidence="1">
    <location>
        <begin position="6"/>
        <end position="25"/>
    </location>
</feature>
<name>A0ABT0I0Z0_9LACO</name>
<keyword evidence="1" id="KW-0812">Transmembrane</keyword>
<protein>
    <submittedName>
        <fullName evidence="2">Uncharacterized protein</fullName>
    </submittedName>
</protein>